<name>A0A225DAB4_9BACT</name>
<dbReference type="AlphaFoldDB" id="A0A225DAB4"/>
<organism evidence="1 2">
    <name type="scientific">Fimbriiglobus ruber</name>
    <dbReference type="NCBI Taxonomy" id="1908690"/>
    <lineage>
        <taxon>Bacteria</taxon>
        <taxon>Pseudomonadati</taxon>
        <taxon>Planctomycetota</taxon>
        <taxon>Planctomycetia</taxon>
        <taxon>Gemmatales</taxon>
        <taxon>Gemmataceae</taxon>
        <taxon>Fimbriiglobus</taxon>
    </lineage>
</organism>
<evidence type="ECO:0000313" key="2">
    <source>
        <dbReference type="Proteomes" id="UP000214646"/>
    </source>
</evidence>
<dbReference type="EMBL" id="NIDE01000020">
    <property type="protein sequence ID" value="OWK34236.1"/>
    <property type="molecule type" value="Genomic_DNA"/>
</dbReference>
<gene>
    <name evidence="1" type="ORF">FRUB_10207</name>
</gene>
<sequence>MTTKTTAANLEAASLRAKLFAMVNEFKDLASQISNSEAGDFDSRFEAGNQADAVACLLADVHGKISGSGPKYDLFIDAHRDDKDQSFAFQI</sequence>
<keyword evidence="2" id="KW-1185">Reference proteome</keyword>
<comment type="caution">
    <text evidence="1">The sequence shown here is derived from an EMBL/GenBank/DDBJ whole genome shotgun (WGS) entry which is preliminary data.</text>
</comment>
<proteinExistence type="predicted"/>
<protein>
    <submittedName>
        <fullName evidence="1">Uncharacterized protein</fullName>
    </submittedName>
</protein>
<dbReference type="Proteomes" id="UP000214646">
    <property type="component" value="Unassembled WGS sequence"/>
</dbReference>
<accession>A0A225DAB4</accession>
<reference evidence="2" key="1">
    <citation type="submission" date="2017-06" db="EMBL/GenBank/DDBJ databases">
        <title>Genome analysis of Fimbriiglobus ruber SP5, the first member of the order Planctomycetales with confirmed chitinolytic capability.</title>
        <authorList>
            <person name="Ravin N.V."/>
            <person name="Rakitin A.L."/>
            <person name="Ivanova A.A."/>
            <person name="Beletsky A.V."/>
            <person name="Kulichevskaya I.S."/>
            <person name="Mardanov A.V."/>
            <person name="Dedysh S.N."/>
        </authorList>
    </citation>
    <scope>NUCLEOTIDE SEQUENCE [LARGE SCALE GENOMIC DNA]</scope>
    <source>
        <strain evidence="2">SP5</strain>
    </source>
</reference>
<evidence type="ECO:0000313" key="1">
    <source>
        <dbReference type="EMBL" id="OWK34236.1"/>
    </source>
</evidence>
<dbReference type="RefSeq" id="WP_088260535.1">
    <property type="nucleotide sequence ID" value="NZ_NIDE01000020.1"/>
</dbReference>